<protein>
    <recommendedName>
        <fullName evidence="12">Odorant receptor</fullName>
    </recommendedName>
</protein>
<evidence type="ECO:0000256" key="7">
    <source>
        <dbReference type="ARBA" id="ARBA00023170"/>
    </source>
</evidence>
<evidence type="ECO:0000256" key="10">
    <source>
        <dbReference type="ARBA" id="ARBA00037946"/>
    </source>
</evidence>
<feature type="transmembrane region" description="Helical" evidence="12">
    <location>
        <begin position="69"/>
        <end position="88"/>
    </location>
</feature>
<keyword evidence="5 12" id="KW-1133">Transmembrane helix</keyword>
<comment type="function">
    <text evidence="9">Odorant receptor which mediates acceptance or avoidance behavior, depending on its substrates. The odorant receptor repertoire encodes a large collection of odor stimuli that vary widely in identity, intensity, and duration. May form a complex with Orco to form odorant-sensing units, providing sensitive and prolonged odorant signaling and calcium permeability.</text>
</comment>
<feature type="transmembrane region" description="Helical" evidence="12">
    <location>
        <begin position="293"/>
        <end position="314"/>
    </location>
</feature>
<reference evidence="13" key="1">
    <citation type="submission" date="2015-08" db="EMBL/GenBank/DDBJ databases">
        <title>A reference gene set for chemosensory receptor genes of Manduca sexta.</title>
        <authorList>
            <person name="Koenig C."/>
            <person name="Hirsh A."/>
            <person name="Bucks S."/>
            <person name="Klinner C."/>
            <person name="Vogel H."/>
            <person name="Shukla A."/>
            <person name="Mansfield J.H."/>
            <person name="Morton B."/>
            <person name="Hansson B.S."/>
            <person name="Grosse-Wilde E."/>
        </authorList>
    </citation>
    <scope>NUCLEOTIDE SEQUENCE</scope>
</reference>
<organism evidence="13">
    <name type="scientific">Manduca sexta</name>
    <name type="common">Tobacco hawkmoth</name>
    <name type="synonym">Tobacco hornworm</name>
    <dbReference type="NCBI Taxonomy" id="7130"/>
    <lineage>
        <taxon>Eukaryota</taxon>
        <taxon>Metazoa</taxon>
        <taxon>Ecdysozoa</taxon>
        <taxon>Arthropoda</taxon>
        <taxon>Hexapoda</taxon>
        <taxon>Insecta</taxon>
        <taxon>Pterygota</taxon>
        <taxon>Neoptera</taxon>
        <taxon>Endopterygota</taxon>
        <taxon>Lepidoptera</taxon>
        <taxon>Glossata</taxon>
        <taxon>Ditrysia</taxon>
        <taxon>Bombycoidea</taxon>
        <taxon>Sphingidae</taxon>
        <taxon>Sphinginae</taxon>
        <taxon>Sphingini</taxon>
        <taxon>Manduca</taxon>
    </lineage>
</organism>
<evidence type="ECO:0000313" key="13">
    <source>
        <dbReference type="EMBL" id="CUQ99405.1"/>
    </source>
</evidence>
<dbReference type="OrthoDB" id="7548151at2759"/>
<keyword evidence="3 12" id="KW-0812">Transmembrane</keyword>
<evidence type="ECO:0000256" key="3">
    <source>
        <dbReference type="ARBA" id="ARBA00022692"/>
    </source>
</evidence>
<evidence type="ECO:0000256" key="5">
    <source>
        <dbReference type="ARBA" id="ARBA00022989"/>
    </source>
</evidence>
<feature type="transmembrane region" description="Helical" evidence="12">
    <location>
        <begin position="173"/>
        <end position="191"/>
    </location>
</feature>
<feature type="transmembrane region" description="Helical" evidence="12">
    <location>
        <begin position="262"/>
        <end position="287"/>
    </location>
</feature>
<dbReference type="GO" id="GO:0005886">
    <property type="term" value="C:plasma membrane"/>
    <property type="evidence" value="ECO:0007669"/>
    <property type="project" value="UniProtKB-SubCell"/>
</dbReference>
<dbReference type="AlphaFoldDB" id="A0A0P1IW42"/>
<name>A0A0P1IW42_MANSE</name>
<keyword evidence="7 12" id="KW-0675">Receptor</keyword>
<gene>
    <name evidence="13" type="primary">OR-23</name>
</gene>
<dbReference type="GO" id="GO:0005549">
    <property type="term" value="F:odorant binding"/>
    <property type="evidence" value="ECO:0007669"/>
    <property type="project" value="InterPro"/>
</dbReference>
<evidence type="ECO:0000256" key="9">
    <source>
        <dbReference type="ARBA" id="ARBA00037764"/>
    </source>
</evidence>
<accession>A0A0P1IW42</accession>
<sequence length="396" mass="46596">MSSFCQTDIFKPNFFFWKCFGIWGGRTENKNYKYYSFSYLFVTLFVFNILLTINLIYTPLKIESLIREVIFYFTEIAITVKVLMILVMRSKILDVLNLLDCKEFQGDDEESKQIIETNHSFYRTCWELNAVLSNISFASNVFAPLFINLIWTAKIEFPVCKYYFLSDEMRDKYFIFWFIYQSIGIYGHMMYNVNVDSFIAGLLLMAITQLKVLNAKFTNFKLEKRHEKHHILIQNKIQMLRLNRYLKHYDCVLRYCETIQDLLSVTMFVQFGMASAIICVIMCGLLLPSTTETFVFMLTYFFAMTMQIFVPAWLGTQLSHESCGLVFAAYNCEWIPRSMSFKRSIMIFVERANNPIQLTGLKMFPLSLATFTSIMKTAYSFFTLFRNLQDHDDGAN</sequence>
<evidence type="ECO:0000256" key="4">
    <source>
        <dbReference type="ARBA" id="ARBA00022725"/>
    </source>
</evidence>
<keyword evidence="8 12" id="KW-0807">Transducer</keyword>
<evidence type="ECO:0000256" key="6">
    <source>
        <dbReference type="ARBA" id="ARBA00023136"/>
    </source>
</evidence>
<comment type="subunit">
    <text evidence="11">Interacts with Orco. Complexes exist early in the endomembrane system in olfactory sensory neurons (OSNs), coupling these complexes to the conserved ciliary trafficking pathway.</text>
</comment>
<keyword evidence="4 12" id="KW-0552">Olfaction</keyword>
<keyword evidence="2 12" id="KW-0716">Sensory transduction</keyword>
<dbReference type="Pfam" id="PF02949">
    <property type="entry name" value="7tm_6"/>
    <property type="match status" value="1"/>
</dbReference>
<dbReference type="EMBL" id="LN885116">
    <property type="protein sequence ID" value="CUQ99405.1"/>
    <property type="molecule type" value="mRNA"/>
</dbReference>
<comment type="subcellular location">
    <subcellularLocation>
        <location evidence="12">Cell membrane</location>
        <topology evidence="12">Multi-pass membrane protein</topology>
    </subcellularLocation>
    <subcellularLocation>
        <location evidence="1">Membrane</location>
        <topology evidence="1">Multi-pass membrane protein</topology>
    </subcellularLocation>
</comment>
<dbReference type="PANTHER" id="PTHR21137:SF37">
    <property type="entry name" value="ODORANT RECEPTOR 46A, ISOFORM B-RELATED"/>
    <property type="match status" value="1"/>
</dbReference>
<feature type="transmembrane region" description="Helical" evidence="12">
    <location>
        <begin position="131"/>
        <end position="152"/>
    </location>
</feature>
<proteinExistence type="evidence at transcript level"/>
<dbReference type="PANTHER" id="PTHR21137">
    <property type="entry name" value="ODORANT RECEPTOR"/>
    <property type="match status" value="1"/>
</dbReference>
<evidence type="ECO:0000256" key="2">
    <source>
        <dbReference type="ARBA" id="ARBA00022606"/>
    </source>
</evidence>
<keyword evidence="6 12" id="KW-0472">Membrane</keyword>
<evidence type="ECO:0000256" key="11">
    <source>
        <dbReference type="ARBA" id="ARBA00038679"/>
    </source>
</evidence>
<dbReference type="GO" id="GO:0004984">
    <property type="term" value="F:olfactory receptor activity"/>
    <property type="evidence" value="ECO:0007669"/>
    <property type="project" value="InterPro"/>
</dbReference>
<dbReference type="InterPro" id="IPR004117">
    <property type="entry name" value="7tm6_olfct_rcpt"/>
</dbReference>
<comment type="caution">
    <text evidence="12">Lacks conserved residue(s) required for the propagation of feature annotation.</text>
</comment>
<evidence type="ECO:0000256" key="12">
    <source>
        <dbReference type="RuleBase" id="RU351113"/>
    </source>
</evidence>
<evidence type="ECO:0000256" key="8">
    <source>
        <dbReference type="ARBA" id="ARBA00023224"/>
    </source>
</evidence>
<evidence type="ECO:0000256" key="1">
    <source>
        <dbReference type="ARBA" id="ARBA00004141"/>
    </source>
</evidence>
<dbReference type="GO" id="GO:0007165">
    <property type="term" value="P:signal transduction"/>
    <property type="evidence" value="ECO:0007669"/>
    <property type="project" value="UniProtKB-KW"/>
</dbReference>
<feature type="transmembrane region" description="Helical" evidence="12">
    <location>
        <begin position="37"/>
        <end position="57"/>
    </location>
</feature>
<comment type="similarity">
    <text evidence="10">Belongs to the insect chemoreceptor superfamily. Heteromeric odorant receptor channel (TC 1.A.69) family. Or2a subfamily.</text>
</comment>